<dbReference type="GO" id="GO:0051536">
    <property type="term" value="F:iron-sulfur cluster binding"/>
    <property type="evidence" value="ECO:0007669"/>
    <property type="project" value="InterPro"/>
</dbReference>
<comment type="similarity">
    <text evidence="1">Belongs to the NifU family.</text>
</comment>
<gene>
    <name evidence="3" type="ORF">G3O08_00375</name>
</gene>
<dbReference type="GO" id="GO:0005506">
    <property type="term" value="F:iron ion binding"/>
    <property type="evidence" value="ECO:0007669"/>
    <property type="project" value="InterPro"/>
</dbReference>
<evidence type="ECO:0000313" key="3">
    <source>
        <dbReference type="EMBL" id="NEN21958.1"/>
    </source>
</evidence>
<dbReference type="InterPro" id="IPR035433">
    <property type="entry name" value="NFU1-like"/>
</dbReference>
<reference evidence="3 4" key="1">
    <citation type="submission" date="2020-02" db="EMBL/GenBank/DDBJ databases">
        <title>Out from the shadows clarifying the taxonomy of the family Cryomorphaceae and related taxa by utilizing the GTDB taxonomic framework.</title>
        <authorList>
            <person name="Bowman J.P."/>
        </authorList>
    </citation>
    <scope>NUCLEOTIDE SEQUENCE [LARGE SCALE GENOMIC DNA]</scope>
    <source>
        <strain evidence="3 4">QSSC 1-22</strain>
    </source>
</reference>
<evidence type="ECO:0000256" key="1">
    <source>
        <dbReference type="ARBA" id="ARBA00006420"/>
    </source>
</evidence>
<dbReference type="Pfam" id="PF08712">
    <property type="entry name" value="Nfu_N"/>
    <property type="match status" value="1"/>
</dbReference>
<dbReference type="InterPro" id="IPR036498">
    <property type="entry name" value="Nfu/NifU_N_sf"/>
</dbReference>
<dbReference type="SMART" id="SM00932">
    <property type="entry name" value="Nfu_N"/>
    <property type="match status" value="1"/>
</dbReference>
<sequence length="199" mass="22225">MFPTTLYAELTPNPNTMKFVSDRIIFKSSDPVEYKSQSEAKGSSELAYQLFNFPFVKGVFIANQFVTITKSADLNWDLITFELREFIREYLVKTEMAVERIPEEKSVEAKAEKPKKYANIEASEYDDAIRNILTEMVKPAVESDGGAIDFVSFKDGVVTVELRGSCSGCPSSTVTLKQGIERILTAELPVVKEVVAESV</sequence>
<dbReference type="Gene3D" id="3.30.1370.70">
    <property type="entry name" value="Scaffold protein Nfu/NifU, N-terminal domain"/>
    <property type="match status" value="1"/>
</dbReference>
<evidence type="ECO:0000259" key="2">
    <source>
        <dbReference type="SMART" id="SM00932"/>
    </source>
</evidence>
<dbReference type="PIRSF" id="PIRSF036773">
    <property type="entry name" value="HIRIP5"/>
    <property type="match status" value="1"/>
</dbReference>
<accession>A0A7K3WKA0</accession>
<dbReference type="RefSeq" id="WP_163282681.1">
    <property type="nucleotide sequence ID" value="NZ_JAAGVY010000001.1"/>
</dbReference>
<dbReference type="AlphaFoldDB" id="A0A7K3WKA0"/>
<organism evidence="3 4">
    <name type="scientific">Cryomorpha ignava</name>
    <dbReference type="NCBI Taxonomy" id="101383"/>
    <lineage>
        <taxon>Bacteria</taxon>
        <taxon>Pseudomonadati</taxon>
        <taxon>Bacteroidota</taxon>
        <taxon>Flavobacteriia</taxon>
        <taxon>Flavobacteriales</taxon>
        <taxon>Cryomorphaceae</taxon>
        <taxon>Cryomorpha</taxon>
    </lineage>
</organism>
<keyword evidence="4" id="KW-1185">Reference proteome</keyword>
<dbReference type="GO" id="GO:0016226">
    <property type="term" value="P:iron-sulfur cluster assembly"/>
    <property type="evidence" value="ECO:0007669"/>
    <property type="project" value="InterPro"/>
</dbReference>
<evidence type="ECO:0000313" key="4">
    <source>
        <dbReference type="Proteomes" id="UP000486602"/>
    </source>
</evidence>
<dbReference type="SUPFAM" id="SSF110836">
    <property type="entry name" value="Hypothetical protein SAV1430"/>
    <property type="match status" value="1"/>
</dbReference>
<dbReference type="PANTHER" id="PTHR11178:SF1">
    <property type="entry name" value="NFU1 IRON-SULFUR CLUSTER SCAFFOLD HOMOLOG, MITOCHONDRIAL"/>
    <property type="match status" value="1"/>
</dbReference>
<proteinExistence type="inferred from homology"/>
<comment type="caution">
    <text evidence="3">The sequence shown here is derived from an EMBL/GenBank/DDBJ whole genome shotgun (WGS) entry which is preliminary data.</text>
</comment>
<dbReference type="InterPro" id="IPR034904">
    <property type="entry name" value="FSCA_dom_sf"/>
</dbReference>
<dbReference type="Gene3D" id="3.30.300.130">
    <property type="entry name" value="Fe-S cluster assembly (FSCA)"/>
    <property type="match status" value="1"/>
</dbReference>
<dbReference type="SUPFAM" id="SSF117916">
    <property type="entry name" value="Fe-S cluster assembly (FSCA) domain-like"/>
    <property type="match status" value="1"/>
</dbReference>
<feature type="domain" description="Scaffold protein Nfu/NifU N-terminal" evidence="2">
    <location>
        <begin position="6"/>
        <end position="94"/>
    </location>
</feature>
<dbReference type="EMBL" id="JAAGVY010000001">
    <property type="protein sequence ID" value="NEN21958.1"/>
    <property type="molecule type" value="Genomic_DNA"/>
</dbReference>
<name>A0A7K3WKA0_9FLAO</name>
<dbReference type="Pfam" id="PF01106">
    <property type="entry name" value="NifU"/>
    <property type="match status" value="1"/>
</dbReference>
<dbReference type="PANTHER" id="PTHR11178">
    <property type="entry name" value="IRON-SULFUR CLUSTER SCAFFOLD PROTEIN NFU-RELATED"/>
    <property type="match status" value="1"/>
</dbReference>
<dbReference type="InterPro" id="IPR014824">
    <property type="entry name" value="Nfu/NifU_N"/>
</dbReference>
<protein>
    <submittedName>
        <fullName evidence="3">NifU family protein</fullName>
    </submittedName>
</protein>
<dbReference type="InterPro" id="IPR001075">
    <property type="entry name" value="NIF_FeS_clus_asmbl_NifU_C"/>
</dbReference>
<dbReference type="Proteomes" id="UP000486602">
    <property type="component" value="Unassembled WGS sequence"/>
</dbReference>